<feature type="compositionally biased region" description="Polar residues" evidence="1">
    <location>
        <begin position="75"/>
        <end position="90"/>
    </location>
</feature>
<reference evidence="2" key="1">
    <citation type="submission" date="2014-12" db="EMBL/GenBank/DDBJ databases">
        <title>Insight into the proteome of Arion vulgaris.</title>
        <authorList>
            <person name="Aradska J."/>
            <person name="Bulat T."/>
            <person name="Smidak R."/>
            <person name="Sarate P."/>
            <person name="Gangsoo J."/>
            <person name="Sialana F."/>
            <person name="Bilban M."/>
            <person name="Lubec G."/>
        </authorList>
    </citation>
    <scope>NUCLEOTIDE SEQUENCE</scope>
    <source>
        <tissue evidence="2">Skin</tissue>
    </source>
</reference>
<evidence type="ECO:0000256" key="1">
    <source>
        <dbReference type="SAM" id="MobiDB-lite"/>
    </source>
</evidence>
<feature type="compositionally biased region" description="Polar residues" evidence="1">
    <location>
        <begin position="40"/>
        <end position="64"/>
    </location>
</feature>
<name>A0A0B6Z1E1_9EUPU</name>
<feature type="non-terminal residue" evidence="2">
    <location>
        <position position="109"/>
    </location>
</feature>
<dbReference type="AlphaFoldDB" id="A0A0B6Z1E1"/>
<sequence length="109" mass="12288">EEYLPTPISGWPTQNLERDSETMSSFSHIACLEKSQNSVVPSSFSRTKPNSTYVQYSGSSVSPRQSEHSYRHLNHNSSYNDRSQDRSCCSNKDKLSDLQEDTLSSLVHG</sequence>
<organism evidence="2">
    <name type="scientific">Arion vulgaris</name>
    <dbReference type="NCBI Taxonomy" id="1028688"/>
    <lineage>
        <taxon>Eukaryota</taxon>
        <taxon>Metazoa</taxon>
        <taxon>Spiralia</taxon>
        <taxon>Lophotrochozoa</taxon>
        <taxon>Mollusca</taxon>
        <taxon>Gastropoda</taxon>
        <taxon>Heterobranchia</taxon>
        <taxon>Euthyneura</taxon>
        <taxon>Panpulmonata</taxon>
        <taxon>Eupulmonata</taxon>
        <taxon>Stylommatophora</taxon>
        <taxon>Helicina</taxon>
        <taxon>Arionoidea</taxon>
        <taxon>Arionidae</taxon>
        <taxon>Arion</taxon>
    </lineage>
</organism>
<protein>
    <submittedName>
        <fullName evidence="2">Uncharacterized protein</fullName>
    </submittedName>
</protein>
<accession>A0A0B6Z1E1</accession>
<dbReference type="EMBL" id="HACG01015382">
    <property type="protein sequence ID" value="CEK62247.1"/>
    <property type="molecule type" value="Transcribed_RNA"/>
</dbReference>
<gene>
    <name evidence="2" type="primary">ORF44643</name>
</gene>
<proteinExistence type="predicted"/>
<evidence type="ECO:0000313" key="2">
    <source>
        <dbReference type="EMBL" id="CEK62247.1"/>
    </source>
</evidence>
<feature type="non-terminal residue" evidence="2">
    <location>
        <position position="1"/>
    </location>
</feature>
<feature type="region of interest" description="Disordered" evidence="1">
    <location>
        <begin position="40"/>
        <end position="94"/>
    </location>
</feature>